<dbReference type="EMBL" id="ADAS02000384">
    <property type="protein sequence ID" value="OAV87488.1"/>
    <property type="molecule type" value="Genomic_DNA"/>
</dbReference>
<feature type="compositionally biased region" description="Polar residues" evidence="1">
    <location>
        <begin position="205"/>
        <end position="217"/>
    </location>
</feature>
<feature type="region of interest" description="Disordered" evidence="1">
    <location>
        <begin position="85"/>
        <end position="123"/>
    </location>
</feature>
<keyword evidence="4" id="KW-1185">Reference proteome</keyword>
<evidence type="ECO:0000256" key="1">
    <source>
        <dbReference type="SAM" id="MobiDB-lite"/>
    </source>
</evidence>
<evidence type="ECO:0000313" key="2">
    <source>
        <dbReference type="EMBL" id="OAV87488.1"/>
    </source>
</evidence>
<dbReference type="Proteomes" id="UP000005240">
    <property type="component" value="Unassembled WGS sequence"/>
</dbReference>
<feature type="region of interest" description="Disordered" evidence="1">
    <location>
        <begin position="172"/>
        <end position="222"/>
    </location>
</feature>
<reference evidence="2" key="1">
    <citation type="submission" date="2009-11" db="EMBL/GenBank/DDBJ databases">
        <authorList>
            <consortium name="The Broad Institute Genome Sequencing Platform"/>
            <person name="Ward D."/>
            <person name="Feldgarden M."/>
            <person name="Earl A."/>
            <person name="Young S.K."/>
            <person name="Zeng Q."/>
            <person name="Koehrsen M."/>
            <person name="Alvarado L."/>
            <person name="Berlin A."/>
            <person name="Bochicchio J."/>
            <person name="Borenstein D."/>
            <person name="Chapman S.B."/>
            <person name="Chen Z."/>
            <person name="Engels R."/>
            <person name="Freedman E."/>
            <person name="Gellesch M."/>
            <person name="Goldberg J."/>
            <person name="Griggs A."/>
            <person name="Gujja S."/>
            <person name="Heilman E."/>
            <person name="Heiman D."/>
            <person name="Hepburn T."/>
            <person name="Howarth C."/>
            <person name="Jen D."/>
            <person name="Larson L."/>
            <person name="Lewis B."/>
            <person name="Mehta T."/>
            <person name="Park D."/>
            <person name="Pearson M."/>
            <person name="Roberts A."/>
            <person name="Saif S."/>
            <person name="Shea T."/>
            <person name="Shenoy N."/>
            <person name="Sisk P."/>
            <person name="Stolte C."/>
            <person name="Sykes S."/>
            <person name="Thomson T."/>
            <person name="Walk T."/>
            <person name="White J."/>
            <person name="Yandava C."/>
            <person name="Izard J."/>
            <person name="Baranova O.V."/>
            <person name="Blanton J.M."/>
            <person name="Tanner A.C."/>
            <person name="Dewhirst F.E."/>
            <person name="Haas B."/>
            <person name="Nusbaum C."/>
            <person name="Birren B."/>
        </authorList>
    </citation>
    <scope>NUCLEOTIDE SEQUENCE [LARGE SCALE GENOMIC DNA]</scope>
    <source>
        <strain evidence="2">1-1 BBBD Race 1</strain>
    </source>
</reference>
<feature type="region of interest" description="Disordered" evidence="1">
    <location>
        <begin position="289"/>
        <end position="339"/>
    </location>
</feature>
<reference evidence="3" key="4">
    <citation type="submission" date="2025-05" db="UniProtKB">
        <authorList>
            <consortium name="EnsemblFungi"/>
        </authorList>
    </citation>
    <scope>IDENTIFICATION</scope>
    <source>
        <strain evidence="3">isolate 1-1 / race 1 (BBBD)</strain>
    </source>
</reference>
<dbReference type="VEuPathDB" id="FungiDB:PTTG_01230"/>
<organism evidence="2">
    <name type="scientific">Puccinia triticina (isolate 1-1 / race 1 (BBBD))</name>
    <name type="common">Brown leaf rust fungus</name>
    <dbReference type="NCBI Taxonomy" id="630390"/>
    <lineage>
        <taxon>Eukaryota</taxon>
        <taxon>Fungi</taxon>
        <taxon>Dikarya</taxon>
        <taxon>Basidiomycota</taxon>
        <taxon>Pucciniomycotina</taxon>
        <taxon>Pucciniomycetes</taxon>
        <taxon>Pucciniales</taxon>
        <taxon>Pucciniaceae</taxon>
        <taxon>Puccinia</taxon>
    </lineage>
</organism>
<dbReference type="EnsemblFungi" id="PTTG_01230-t43_1">
    <property type="protein sequence ID" value="PTTG_01230-t43_1-p1"/>
    <property type="gene ID" value="PTTG_01230"/>
</dbReference>
<feature type="compositionally biased region" description="Polar residues" evidence="1">
    <location>
        <begin position="100"/>
        <end position="113"/>
    </location>
</feature>
<reference evidence="2" key="2">
    <citation type="submission" date="2016-05" db="EMBL/GenBank/DDBJ databases">
        <title>Comparative analysis highlights variable genome content of wheat rusts and divergence of the mating loci.</title>
        <authorList>
            <person name="Cuomo C.A."/>
            <person name="Bakkeren G."/>
            <person name="Szabo L."/>
            <person name="Khalil H."/>
            <person name="Joly D."/>
            <person name="Goldberg J."/>
            <person name="Young S."/>
            <person name="Zeng Q."/>
            <person name="Fellers J."/>
        </authorList>
    </citation>
    <scope>NUCLEOTIDE SEQUENCE [LARGE SCALE GENOMIC DNA]</scope>
    <source>
        <strain evidence="2">1-1 BBBD Race 1</strain>
    </source>
</reference>
<feature type="compositionally biased region" description="Polar residues" evidence="1">
    <location>
        <begin position="289"/>
        <end position="316"/>
    </location>
</feature>
<accession>A0A0C4EKF5</accession>
<proteinExistence type="predicted"/>
<name>A0A0C4EKF5_PUCT1</name>
<feature type="compositionally biased region" description="Low complexity" evidence="1">
    <location>
        <begin position="323"/>
        <end position="339"/>
    </location>
</feature>
<dbReference type="AlphaFoldDB" id="A0A0C4EKF5"/>
<gene>
    <name evidence="2" type="ORF">PTTG_01230</name>
</gene>
<evidence type="ECO:0000313" key="3">
    <source>
        <dbReference type="EnsemblFungi" id="PTTG_01230-t43_1-p1"/>
    </source>
</evidence>
<evidence type="ECO:0000313" key="4">
    <source>
        <dbReference type="Proteomes" id="UP000005240"/>
    </source>
</evidence>
<protein>
    <submittedName>
        <fullName evidence="2 3">Uncharacterized protein</fullName>
    </submittedName>
</protein>
<reference evidence="3 4" key="3">
    <citation type="journal article" date="2017" name="G3 (Bethesda)">
        <title>Comparative analysis highlights variable genome content of wheat rusts and divergence of the mating loci.</title>
        <authorList>
            <person name="Cuomo C.A."/>
            <person name="Bakkeren G."/>
            <person name="Khalil H.B."/>
            <person name="Panwar V."/>
            <person name="Joly D."/>
            <person name="Linning R."/>
            <person name="Sakthikumar S."/>
            <person name="Song X."/>
            <person name="Adiconis X."/>
            <person name="Fan L."/>
            <person name="Goldberg J.M."/>
            <person name="Levin J.Z."/>
            <person name="Young S."/>
            <person name="Zeng Q."/>
            <person name="Anikster Y."/>
            <person name="Bruce M."/>
            <person name="Wang M."/>
            <person name="Yin C."/>
            <person name="McCallum B."/>
            <person name="Szabo L.J."/>
            <person name="Hulbert S."/>
            <person name="Chen X."/>
            <person name="Fellers J.P."/>
        </authorList>
    </citation>
    <scope>NUCLEOTIDE SEQUENCE</scope>
    <source>
        <strain evidence="3">isolate 1-1 / race 1 (BBBD)</strain>
        <strain evidence="4">Isolate 1-1 / race 1 (BBBD)</strain>
    </source>
</reference>
<sequence>MADWPNHSCPTNLSPLKRLLILSTTHPLPTSAPAPKEDNSSFKDYIRTLARALHVTASQLEIVRATSSTRLDCLENTLELLLKRTAKNTKKSPTPRTPLADQTRQSFDSTTGPATPRPASPEYNCFSPQIVSALRRAMKTSCSADDIADALDALDQTTTTKTVLVSPGVTLPEANHPTTHGPPGYLPSPCNDGLPPPKTLPAYPKTSQPTHWFSTTPSTPPMCHPRTGTPSNISAPTPTANCSLRYTIEQGLVPVLPSNIVKALRSPLLMSRADPIMCKRTLRPILTHQSFRTPTPPISTCLQRSTCTHRSTSPQPRSARPTAALPHSPHPASLSSSAHASRCGDYFRGTRGAEDFSSFQPSRQQLLGCQDQLARLARGGIIKMFQDQGPRCHQLQGLSSVRTQALERRDFV</sequence>